<gene>
    <name evidence="2" type="ORF">DSCW_14600</name>
</gene>
<evidence type="ECO:0000313" key="3">
    <source>
        <dbReference type="Proteomes" id="UP000427769"/>
    </source>
</evidence>
<dbReference type="OrthoDB" id="9850263at2"/>
<feature type="compositionally biased region" description="Basic and acidic residues" evidence="1">
    <location>
        <begin position="30"/>
        <end position="47"/>
    </location>
</feature>
<dbReference type="KEGG" id="dwd:DSCW_14600"/>
<reference evidence="2 3" key="1">
    <citation type="submission" date="2019-11" db="EMBL/GenBank/DDBJ databases">
        <title>Comparative genomics of hydrocarbon-degrading Desulfosarcina strains.</title>
        <authorList>
            <person name="Watanabe M."/>
            <person name="Kojima H."/>
            <person name="Fukui M."/>
        </authorList>
    </citation>
    <scope>NUCLEOTIDE SEQUENCE [LARGE SCALE GENOMIC DNA]</scope>
    <source>
        <strain evidence="2 3">PP31</strain>
    </source>
</reference>
<accession>A0A5K7Z1R8</accession>
<keyword evidence="3" id="KW-1185">Reference proteome</keyword>
<dbReference type="EMBL" id="AP021875">
    <property type="protein sequence ID" value="BBO74043.1"/>
    <property type="molecule type" value="Genomic_DNA"/>
</dbReference>
<evidence type="ECO:0000313" key="2">
    <source>
        <dbReference type="EMBL" id="BBO74043.1"/>
    </source>
</evidence>
<dbReference type="RefSeq" id="WP_155303103.1">
    <property type="nucleotide sequence ID" value="NZ_AP021875.1"/>
</dbReference>
<dbReference type="AlphaFoldDB" id="A0A5K7Z1R8"/>
<organism evidence="2 3">
    <name type="scientific">Desulfosarcina widdelii</name>
    <dbReference type="NCBI Taxonomy" id="947919"/>
    <lineage>
        <taxon>Bacteria</taxon>
        <taxon>Pseudomonadati</taxon>
        <taxon>Thermodesulfobacteriota</taxon>
        <taxon>Desulfobacteria</taxon>
        <taxon>Desulfobacterales</taxon>
        <taxon>Desulfosarcinaceae</taxon>
        <taxon>Desulfosarcina</taxon>
    </lineage>
</organism>
<feature type="region of interest" description="Disordered" evidence="1">
    <location>
        <begin position="1"/>
        <end position="47"/>
    </location>
</feature>
<sequence length="102" mass="12147">MDENPKEPEIVDYGGRRRQFDRRLSSQRPRVPECRSGRPRRSGFDRRSIKNNALYRVKQERRANFAQFLKMIPEEEKIPEDQMILIDNTIDADDESRLQGEP</sequence>
<protein>
    <submittedName>
        <fullName evidence="2">Uncharacterized protein</fullName>
    </submittedName>
</protein>
<proteinExistence type="predicted"/>
<dbReference type="Proteomes" id="UP000427769">
    <property type="component" value="Chromosome"/>
</dbReference>
<name>A0A5K7Z1R8_9BACT</name>
<evidence type="ECO:0000256" key="1">
    <source>
        <dbReference type="SAM" id="MobiDB-lite"/>
    </source>
</evidence>